<dbReference type="InterPro" id="IPR040764">
    <property type="entry name" value="CvfB_WH"/>
</dbReference>
<dbReference type="Pfam" id="PF21543">
    <property type="entry name" value="CvfB_2nd"/>
    <property type="match status" value="1"/>
</dbReference>
<proteinExistence type="inferred from homology"/>
<dbReference type="Pfam" id="PF21191">
    <property type="entry name" value="CvfB_1st"/>
    <property type="match status" value="1"/>
</dbReference>
<dbReference type="InterPro" id="IPR048587">
    <property type="entry name" value="CvfB_S1_3rd"/>
</dbReference>
<dbReference type="InterPro" id="IPR039566">
    <property type="entry name" value="CvfB_S1_st"/>
</dbReference>
<evidence type="ECO:0000259" key="3">
    <source>
        <dbReference type="Pfam" id="PF17783"/>
    </source>
</evidence>
<evidence type="ECO:0000259" key="2">
    <source>
        <dbReference type="Pfam" id="PF13509"/>
    </source>
</evidence>
<evidence type="ECO:0000313" key="6">
    <source>
        <dbReference type="EMBL" id="RAZ75737.1"/>
    </source>
</evidence>
<dbReference type="PANTHER" id="PTHR37296:SF1">
    <property type="entry name" value="CONSERVED VIRULENCE FACTOR B"/>
    <property type="match status" value="1"/>
</dbReference>
<protein>
    <submittedName>
        <fullName evidence="6">DNA-binding protein</fullName>
    </submittedName>
</protein>
<comment type="similarity">
    <text evidence="1">Belongs to the CvfB family.</text>
</comment>
<dbReference type="InterPro" id="IPR014464">
    <property type="entry name" value="CvfB_fam"/>
</dbReference>
<feature type="domain" description="Conserved virulence factor B-like winged helix" evidence="3">
    <location>
        <begin position="227"/>
        <end position="284"/>
    </location>
</feature>
<organism evidence="6 7">
    <name type="scientific">Planococcus halotolerans</name>
    <dbReference type="NCBI Taxonomy" id="2233542"/>
    <lineage>
        <taxon>Bacteria</taxon>
        <taxon>Bacillati</taxon>
        <taxon>Bacillota</taxon>
        <taxon>Bacilli</taxon>
        <taxon>Bacillales</taxon>
        <taxon>Caryophanaceae</taxon>
        <taxon>Planococcus</taxon>
    </lineage>
</organism>
<dbReference type="Gene3D" id="1.10.10.10">
    <property type="entry name" value="Winged helix-like DNA-binding domain superfamily/Winged helix DNA-binding domain"/>
    <property type="match status" value="1"/>
</dbReference>
<keyword evidence="6" id="KW-0238">DNA-binding</keyword>
<dbReference type="EMBL" id="QLZR01000005">
    <property type="protein sequence ID" value="RAZ75737.1"/>
    <property type="molecule type" value="Genomic_DNA"/>
</dbReference>
<dbReference type="PIRSF" id="PIRSF012524">
    <property type="entry name" value="YitL_S1"/>
    <property type="match status" value="1"/>
</dbReference>
<accession>A0A365KRD8</accession>
<comment type="caution">
    <text evidence="6">The sequence shown here is derived from an EMBL/GenBank/DDBJ whole genome shotgun (WGS) entry which is preliminary data.</text>
</comment>
<dbReference type="Gene3D" id="2.40.50.140">
    <property type="entry name" value="Nucleic acid-binding proteins"/>
    <property type="match status" value="2"/>
</dbReference>
<evidence type="ECO:0000313" key="7">
    <source>
        <dbReference type="Proteomes" id="UP000251002"/>
    </source>
</evidence>
<dbReference type="InterPro" id="IPR012340">
    <property type="entry name" value="NA-bd_OB-fold"/>
</dbReference>
<feature type="domain" description="Conserved virulence factor B third S1" evidence="5">
    <location>
        <begin position="144"/>
        <end position="216"/>
    </location>
</feature>
<dbReference type="GO" id="GO:0003677">
    <property type="term" value="F:DNA binding"/>
    <property type="evidence" value="ECO:0007669"/>
    <property type="project" value="UniProtKB-KW"/>
</dbReference>
<evidence type="ECO:0000256" key="1">
    <source>
        <dbReference type="PIRNR" id="PIRNR012524"/>
    </source>
</evidence>
<dbReference type="RefSeq" id="WP_112224131.1">
    <property type="nucleotide sequence ID" value="NZ_CP047673.1"/>
</dbReference>
<dbReference type="Proteomes" id="UP000251002">
    <property type="component" value="Unassembled WGS sequence"/>
</dbReference>
<sequence>MALHPGEKAVLQIKDRSGSQWILSDGSGDEVLMNESEIEEGREIGEEIEVFLYRNRQGGISATPMIPHILPSVYGWAKVLKVSKREGAVVDIGTTREVYLLPADLPQFEELWPQQGDHIFMTIRTDRYGDLYGRLATEEKVNELYVEAPTSVYNQDLKARAYRLLPVGTFMISVPEMYRIFVHETEREEEPRLGEEKTVRIIGVKDDGTLNGSLLPRKQERLSDDAETIMRYLTESGGQMPFGDKSSPEEIQEMFGMSKAAFKRALGRLYKDRRIVQEDGWTKLQQH</sequence>
<evidence type="ECO:0000259" key="5">
    <source>
        <dbReference type="Pfam" id="PF21543"/>
    </source>
</evidence>
<dbReference type="Pfam" id="PF13509">
    <property type="entry name" value="S1_2"/>
    <property type="match status" value="1"/>
</dbReference>
<reference evidence="6 7" key="1">
    <citation type="submission" date="2018-06" db="EMBL/GenBank/DDBJ databases">
        <title>The draft genome sequences of strains SCU63 and S1.</title>
        <authorList>
            <person name="Gan L."/>
        </authorList>
    </citation>
    <scope>NUCLEOTIDE SEQUENCE [LARGE SCALE GENOMIC DNA]</scope>
    <source>
        <strain evidence="6 7">SCU63</strain>
    </source>
</reference>
<feature type="domain" description="Conserved virulence factor B second S1" evidence="4">
    <location>
        <begin position="74"/>
        <end position="133"/>
    </location>
</feature>
<name>A0A365KRD8_9BACL</name>
<dbReference type="Pfam" id="PF17783">
    <property type="entry name" value="WHD_CvfB"/>
    <property type="match status" value="1"/>
</dbReference>
<evidence type="ECO:0000259" key="4">
    <source>
        <dbReference type="Pfam" id="PF21191"/>
    </source>
</evidence>
<feature type="domain" description="Conserved virulence factor B first S1" evidence="2">
    <location>
        <begin position="6"/>
        <end position="63"/>
    </location>
</feature>
<dbReference type="InterPro" id="IPR036388">
    <property type="entry name" value="WH-like_DNA-bd_sf"/>
</dbReference>
<gene>
    <name evidence="6" type="ORF">DP120_13125</name>
</gene>
<dbReference type="PANTHER" id="PTHR37296">
    <property type="entry name" value="CONSERVED VIRULENCE FACTOR B"/>
    <property type="match status" value="1"/>
</dbReference>
<dbReference type="InterPro" id="IPR048588">
    <property type="entry name" value="CvfB_S1_2nd"/>
</dbReference>
<keyword evidence="7" id="KW-1185">Reference proteome</keyword>
<dbReference type="AlphaFoldDB" id="A0A365KRD8"/>